<dbReference type="Pfam" id="PF00501">
    <property type="entry name" value="AMP-binding"/>
    <property type="match status" value="1"/>
</dbReference>
<dbReference type="Gene3D" id="3.30.300.30">
    <property type="match status" value="1"/>
</dbReference>
<name>A0A0A2MB53_9FLAO</name>
<keyword evidence="4" id="KW-1185">Reference proteome</keyword>
<gene>
    <name evidence="3" type="ORF">Q764_04690</name>
</gene>
<dbReference type="GO" id="GO:0031956">
    <property type="term" value="F:medium-chain fatty acid-CoA ligase activity"/>
    <property type="evidence" value="ECO:0007669"/>
    <property type="project" value="TreeGrafter"/>
</dbReference>
<evidence type="ECO:0000313" key="4">
    <source>
        <dbReference type="Proteomes" id="UP000030121"/>
    </source>
</evidence>
<proteinExistence type="inferred from homology"/>
<comment type="similarity">
    <text evidence="1">Belongs to the ATP-dependent AMP-binding enzyme family.</text>
</comment>
<dbReference type="InterPro" id="IPR000873">
    <property type="entry name" value="AMP-dep_synth/lig_dom"/>
</dbReference>
<feature type="domain" description="AMP-dependent synthetase/ligase" evidence="2">
    <location>
        <begin position="59"/>
        <end position="224"/>
    </location>
</feature>
<dbReference type="STRING" id="1121899.GCA_000430025_01440"/>
<dbReference type="PANTHER" id="PTHR43201">
    <property type="entry name" value="ACYL-COA SYNTHETASE"/>
    <property type="match status" value="1"/>
</dbReference>
<dbReference type="SUPFAM" id="SSF56801">
    <property type="entry name" value="Acetyl-CoA synthetase-like"/>
    <property type="match status" value="1"/>
</dbReference>
<evidence type="ECO:0000313" key="3">
    <source>
        <dbReference type="EMBL" id="KGO89912.1"/>
    </source>
</evidence>
<dbReference type="AlphaFoldDB" id="A0A0A2MB53"/>
<evidence type="ECO:0000256" key="1">
    <source>
        <dbReference type="ARBA" id="ARBA00006432"/>
    </source>
</evidence>
<dbReference type="EMBL" id="JRLW01000004">
    <property type="protein sequence ID" value="KGO89912.1"/>
    <property type="molecule type" value="Genomic_DNA"/>
</dbReference>
<comment type="caution">
    <text evidence="3">The sequence shown here is derived from an EMBL/GenBank/DDBJ whole genome shotgun (WGS) entry which is preliminary data.</text>
</comment>
<dbReference type="InterPro" id="IPR045851">
    <property type="entry name" value="AMP-bd_C_sf"/>
</dbReference>
<dbReference type="eggNOG" id="COG0318">
    <property type="taxonomic scope" value="Bacteria"/>
</dbReference>
<reference evidence="3 4" key="1">
    <citation type="submission" date="2013-09" db="EMBL/GenBank/DDBJ databases">
        <authorList>
            <person name="Zeng Z."/>
            <person name="Chen C."/>
        </authorList>
    </citation>
    <scope>NUCLEOTIDE SEQUENCE [LARGE SCALE GENOMIC DNA]</scope>
    <source>
        <strain evidence="3 4">GH29-5</strain>
    </source>
</reference>
<keyword evidence="3" id="KW-0436">Ligase</keyword>
<dbReference type="PANTHER" id="PTHR43201:SF8">
    <property type="entry name" value="ACYL-COA SYNTHETASE FAMILY MEMBER 3"/>
    <property type="match status" value="1"/>
</dbReference>
<accession>A0A0A2MB53</accession>
<dbReference type="InterPro" id="IPR042099">
    <property type="entry name" value="ANL_N_sf"/>
</dbReference>
<dbReference type="Proteomes" id="UP000030121">
    <property type="component" value="Unassembled WGS sequence"/>
</dbReference>
<organism evidence="3 4">
    <name type="scientific">Flavobacterium suncheonense GH29-5 = DSM 17707</name>
    <dbReference type="NCBI Taxonomy" id="1121899"/>
    <lineage>
        <taxon>Bacteria</taxon>
        <taxon>Pseudomonadati</taxon>
        <taxon>Bacteroidota</taxon>
        <taxon>Flavobacteriia</taxon>
        <taxon>Flavobacteriales</taxon>
        <taxon>Flavobacteriaceae</taxon>
        <taxon>Flavobacterium</taxon>
    </lineage>
</organism>
<dbReference type="GO" id="GO:0006631">
    <property type="term" value="P:fatty acid metabolic process"/>
    <property type="evidence" value="ECO:0007669"/>
    <property type="project" value="TreeGrafter"/>
</dbReference>
<dbReference type="Gene3D" id="3.40.50.12780">
    <property type="entry name" value="N-terminal domain of ligase-like"/>
    <property type="match status" value="1"/>
</dbReference>
<evidence type="ECO:0000259" key="2">
    <source>
        <dbReference type="Pfam" id="PF00501"/>
    </source>
</evidence>
<protein>
    <submittedName>
        <fullName evidence="3">O-succinylbenzoic acid--CoA ligase</fullName>
    </submittedName>
</protein>
<sequence>MDQLESEIIRKITANRSNRGNSVIMKKLCDTVHASFTLNSVAYDKEALCLLAQSFLNSAEEYKKQFGRFVLEWFDANDFITLTTSGTTGKPKEIHLKKEAMVNSAFATAEFFNLEEGCKALHCLPTQYIAGKMMLVRAIVCGWQLDLVKPDAHPLDGNDAAYDFAAMVPLQVENSIAELYRVKKTIIGGAKLNPMLAGKLKTLPVSVYETYGMTETITHIAAKKVQEQAFSVLPGITIGTDERNCLVIEAPRVSDEKIVTNDVVEIVNSNQFKWLGRYDNVINSGGVKLFPEKIEEKLSGKIPYRFFVIGKPDARLGEKLLLVIEAEPYDIQTLVFDVLDKFEKPKEILFVPKFRETETGKIKRLETIQ</sequence>